<dbReference type="RefSeq" id="WP_288884278.1">
    <property type="nucleotide sequence ID" value="NZ_CBFGNQ010000005.1"/>
</dbReference>
<dbReference type="Gene3D" id="3.10.450.50">
    <property type="match status" value="1"/>
</dbReference>
<name>A0ABU8NR22_9SPHI</name>
<evidence type="ECO:0000259" key="1">
    <source>
        <dbReference type="Pfam" id="PF12680"/>
    </source>
</evidence>
<protein>
    <submittedName>
        <fullName evidence="2">Nuclear transport factor 2 family protein</fullName>
    </submittedName>
</protein>
<gene>
    <name evidence="2" type="ORF">WAE58_19145</name>
</gene>
<evidence type="ECO:0000313" key="3">
    <source>
        <dbReference type="Proteomes" id="UP001378956"/>
    </source>
</evidence>
<dbReference type="SUPFAM" id="SSF54427">
    <property type="entry name" value="NTF2-like"/>
    <property type="match status" value="1"/>
</dbReference>
<reference evidence="2 3" key="1">
    <citation type="submission" date="2024-03" db="EMBL/GenBank/DDBJ databases">
        <title>Sequence of Lycoming College Course Isolates.</title>
        <authorList>
            <person name="Plotts O."/>
            <person name="Newman J."/>
        </authorList>
    </citation>
    <scope>NUCLEOTIDE SEQUENCE [LARGE SCALE GENOMIC DNA]</scope>
    <source>
        <strain evidence="2 3">CJB-3</strain>
    </source>
</reference>
<comment type="caution">
    <text evidence="2">The sequence shown here is derived from an EMBL/GenBank/DDBJ whole genome shotgun (WGS) entry which is preliminary data.</text>
</comment>
<feature type="domain" description="SnoaL-like" evidence="1">
    <location>
        <begin position="8"/>
        <end position="109"/>
    </location>
</feature>
<dbReference type="InterPro" id="IPR037401">
    <property type="entry name" value="SnoaL-like"/>
</dbReference>
<dbReference type="InterPro" id="IPR032710">
    <property type="entry name" value="NTF2-like_dom_sf"/>
</dbReference>
<accession>A0ABU8NR22</accession>
<dbReference type="Pfam" id="PF12680">
    <property type="entry name" value="SnoaL_2"/>
    <property type="match status" value="1"/>
</dbReference>
<keyword evidence="3" id="KW-1185">Reference proteome</keyword>
<evidence type="ECO:0000313" key="2">
    <source>
        <dbReference type="EMBL" id="MEJ2904566.1"/>
    </source>
</evidence>
<organism evidence="2 3">
    <name type="scientific">Pedobacter panaciterrae</name>
    <dbReference type="NCBI Taxonomy" id="363849"/>
    <lineage>
        <taxon>Bacteria</taxon>
        <taxon>Pseudomonadati</taxon>
        <taxon>Bacteroidota</taxon>
        <taxon>Sphingobacteriia</taxon>
        <taxon>Sphingobacteriales</taxon>
        <taxon>Sphingobacteriaceae</taxon>
        <taxon>Pedobacter</taxon>
    </lineage>
</organism>
<dbReference type="Proteomes" id="UP001378956">
    <property type="component" value="Unassembled WGS sequence"/>
</dbReference>
<proteinExistence type="predicted"/>
<dbReference type="EMBL" id="JBBEUB010000007">
    <property type="protein sequence ID" value="MEJ2904566.1"/>
    <property type="molecule type" value="Genomic_DNA"/>
</dbReference>
<sequence length="158" mass="18077">MTQNEELIRHFYASFQNKDVKAMQDCYADSATFSDPVFTNLNAKQVRSMWAMLIKSGKDMRIEFKNISGNEMGGSAEWDAYYTFSATGNMVVNRIKASFLIENGKITKHTDQFNFYTWAKQALGFTGLLLGWTTFLRNKISTKAKRNLENFMASSKTN</sequence>